<dbReference type="Proteomes" id="UP000007590">
    <property type="component" value="Chromosome"/>
</dbReference>
<proteinExistence type="predicted"/>
<evidence type="ECO:0000313" key="2">
    <source>
        <dbReference type="EMBL" id="AFD07952.1"/>
    </source>
</evidence>
<dbReference type="CDD" id="cd06588">
    <property type="entry name" value="PhnB_like"/>
    <property type="match status" value="1"/>
</dbReference>
<dbReference type="PANTHER" id="PTHR33990:SF2">
    <property type="entry name" value="PHNB-LIKE DOMAIN-CONTAINING PROTEIN"/>
    <property type="match status" value="1"/>
</dbReference>
<dbReference type="PIRSF" id="PIRSF021700">
    <property type="entry name" value="3_dmu_93_MTrfase"/>
    <property type="match status" value="1"/>
</dbReference>
<reference evidence="2" key="1">
    <citation type="submission" date="2012-02" db="EMBL/GenBank/DDBJ databases">
        <title>The complete genome of Solitalea canadensis DSM 3403.</title>
        <authorList>
            <consortium name="US DOE Joint Genome Institute (JGI-PGF)"/>
            <person name="Lucas S."/>
            <person name="Copeland A."/>
            <person name="Lapidus A."/>
            <person name="Glavina del Rio T."/>
            <person name="Dalin E."/>
            <person name="Tice H."/>
            <person name="Bruce D."/>
            <person name="Goodwin L."/>
            <person name="Pitluck S."/>
            <person name="Peters L."/>
            <person name="Ovchinnikova G."/>
            <person name="Lu M."/>
            <person name="Kyrpides N."/>
            <person name="Mavromatis K."/>
            <person name="Ivanova N."/>
            <person name="Brettin T."/>
            <person name="Detter J.C."/>
            <person name="Han C."/>
            <person name="Larimer F."/>
            <person name="Land M."/>
            <person name="Hauser L."/>
            <person name="Markowitz V."/>
            <person name="Cheng J.-F."/>
            <person name="Hugenholtz P."/>
            <person name="Woyke T."/>
            <person name="Wu D."/>
            <person name="Spring S."/>
            <person name="Schroeder M."/>
            <person name="Kopitz M."/>
            <person name="Brambilla E."/>
            <person name="Klenk H.-P."/>
            <person name="Eisen J.A."/>
        </authorList>
    </citation>
    <scope>NUCLEOTIDE SEQUENCE</scope>
    <source>
        <strain evidence="2">DSM 3403</strain>
    </source>
</reference>
<dbReference type="Pfam" id="PF06983">
    <property type="entry name" value="3-dmu-9_3-mt"/>
    <property type="match status" value="1"/>
</dbReference>
<dbReference type="EMBL" id="CP003349">
    <property type="protein sequence ID" value="AFD07952.1"/>
    <property type="molecule type" value="Genomic_DNA"/>
</dbReference>
<evidence type="ECO:0000313" key="3">
    <source>
        <dbReference type="Proteomes" id="UP000007590"/>
    </source>
</evidence>
<dbReference type="InterPro" id="IPR029068">
    <property type="entry name" value="Glyas_Bleomycin-R_OHBP_Dase"/>
</dbReference>
<accession>H8KNF4</accession>
<organism evidence="2 3">
    <name type="scientific">Solitalea canadensis (strain ATCC 29591 / DSM 3403 / JCM 21819 / LMG 8368 / NBRC 15130 / NCIMB 12057 / USAM 9D)</name>
    <name type="common">Flexibacter canadensis</name>
    <dbReference type="NCBI Taxonomy" id="929556"/>
    <lineage>
        <taxon>Bacteria</taxon>
        <taxon>Pseudomonadati</taxon>
        <taxon>Bacteroidota</taxon>
        <taxon>Sphingobacteriia</taxon>
        <taxon>Sphingobacteriales</taxon>
        <taxon>Sphingobacteriaceae</taxon>
        <taxon>Solitalea</taxon>
    </lineage>
</organism>
<dbReference type="STRING" id="929556.Solca_2933"/>
<dbReference type="KEGG" id="scn:Solca_2933"/>
<dbReference type="HOGENOM" id="CLU_046006_22_1_10"/>
<sequence length="150" mass="17020">METINQKITPFLWFDKNAEEAVNFYISVFKDAKIKTVQRVNGAVLTIAFELNGQEFVALNGGPMFKFTEAVSFVIYCKDQGEIDYFWKSLAEGGQEQQCGWLKDKFGLSWQVVPANIDKLLNPGDPQKTDRAMQALMKMVKLDIKALQEA</sequence>
<dbReference type="InterPro" id="IPR028973">
    <property type="entry name" value="PhnB-like"/>
</dbReference>
<gene>
    <name evidence="2" type="ordered locus">Solca_2933</name>
</gene>
<dbReference type="SUPFAM" id="SSF54593">
    <property type="entry name" value="Glyoxalase/Bleomycin resistance protein/Dihydroxybiphenyl dioxygenase"/>
    <property type="match status" value="1"/>
</dbReference>
<dbReference type="eggNOG" id="COG3865">
    <property type="taxonomic scope" value="Bacteria"/>
</dbReference>
<evidence type="ECO:0000259" key="1">
    <source>
        <dbReference type="Pfam" id="PF06983"/>
    </source>
</evidence>
<name>H8KNF4_SOLCM</name>
<feature type="domain" description="PhnB-like" evidence="1">
    <location>
        <begin position="6"/>
        <end position="113"/>
    </location>
</feature>
<dbReference type="RefSeq" id="WP_014681179.1">
    <property type="nucleotide sequence ID" value="NC_017770.1"/>
</dbReference>
<dbReference type="InterPro" id="IPR009725">
    <property type="entry name" value="3_dmu_93_MTrfase"/>
</dbReference>
<dbReference type="OrthoDB" id="9806473at2"/>
<keyword evidence="3" id="KW-1185">Reference proteome</keyword>
<dbReference type="AlphaFoldDB" id="H8KNF4"/>
<dbReference type="Gene3D" id="3.10.180.10">
    <property type="entry name" value="2,3-Dihydroxybiphenyl 1,2-Dioxygenase, domain 1"/>
    <property type="match status" value="1"/>
</dbReference>
<protein>
    <recommendedName>
        <fullName evidence="1">PhnB-like domain-containing protein</fullName>
    </recommendedName>
</protein>
<dbReference type="PANTHER" id="PTHR33990">
    <property type="entry name" value="PROTEIN YJDN-RELATED"/>
    <property type="match status" value="1"/>
</dbReference>